<name>A0AAJ7L5Z4_9ACAR</name>
<dbReference type="InterPro" id="IPR022742">
    <property type="entry name" value="Hydrolase_4"/>
</dbReference>
<dbReference type="InterPro" id="IPR029058">
    <property type="entry name" value="AB_hydrolase_fold"/>
</dbReference>
<dbReference type="GO" id="GO:0047372">
    <property type="term" value="F:monoacylglycerol lipase activity"/>
    <property type="evidence" value="ECO:0007669"/>
    <property type="project" value="TreeGrafter"/>
</dbReference>
<dbReference type="GeneID" id="100903095"/>
<keyword evidence="3" id="KW-1185">Reference proteome</keyword>
<reference evidence="4" key="1">
    <citation type="submission" date="2025-08" db="UniProtKB">
        <authorList>
            <consortium name="RefSeq"/>
        </authorList>
    </citation>
    <scope>IDENTIFICATION</scope>
</reference>
<keyword evidence="1" id="KW-0812">Transmembrane</keyword>
<feature type="transmembrane region" description="Helical" evidence="1">
    <location>
        <begin position="44"/>
        <end position="66"/>
    </location>
</feature>
<dbReference type="Proteomes" id="UP000694867">
    <property type="component" value="Unplaced"/>
</dbReference>
<dbReference type="Pfam" id="PF12146">
    <property type="entry name" value="Hydrolase_4"/>
    <property type="match status" value="1"/>
</dbReference>
<protein>
    <submittedName>
        <fullName evidence="4">Monoacylglycerol lipase ABHD12</fullName>
    </submittedName>
</protein>
<dbReference type="SUPFAM" id="SSF53474">
    <property type="entry name" value="alpha/beta-Hydrolases"/>
    <property type="match status" value="1"/>
</dbReference>
<dbReference type="AlphaFoldDB" id="A0AAJ7L5Z4"/>
<dbReference type="GO" id="GO:0005789">
    <property type="term" value="C:endoplasmic reticulum membrane"/>
    <property type="evidence" value="ECO:0007669"/>
    <property type="project" value="TreeGrafter"/>
</dbReference>
<gene>
    <name evidence="4" type="primary">LOC100903095</name>
</gene>
<sequence>MSLTATAREDLRLQAFANASNYNTMERGDLPETKARPNIFKNTLLALLIMLIALVLLIYIGVPLSINLSTTVRRQILFLSFLTSSEGLSDPESFGLNCSRNFFTTSDPGVRIASWYMQSQDMPCFADKEWFPGNSSTVLYLHGITRTRSARNRLELMQKMAGRVKTHVVAIDYRGFGDSTNETPSLSGVVNDSLAAYKRLRNIMPNSKIIIWGHSLGTSVTMYLARKLHEQDDDPAAIILEAALDSVGNVIVHNRLSKPFKWIPWFDEIFVKPFENDPAVDFNSTAQASSLNPKVPMLMLHAEDDQTIPFENGFSLYETIRDARKGVENAAPVTFVPFRAAHGFGHSSIVFYGKLSDLVLGFLGSNPVGPSEVLPEI</sequence>
<evidence type="ECO:0000259" key="2">
    <source>
        <dbReference type="Pfam" id="PF12146"/>
    </source>
</evidence>
<dbReference type="GO" id="GO:0004622">
    <property type="term" value="F:phosphatidylcholine lysophospholipase activity"/>
    <property type="evidence" value="ECO:0007669"/>
    <property type="project" value="TreeGrafter"/>
</dbReference>
<accession>A0AAJ7L5Z4</accession>
<dbReference type="Gene3D" id="3.40.50.1820">
    <property type="entry name" value="alpha/beta hydrolase"/>
    <property type="match status" value="1"/>
</dbReference>
<dbReference type="PANTHER" id="PTHR12277:SF194">
    <property type="entry name" value="FI04476P"/>
    <property type="match status" value="1"/>
</dbReference>
<keyword evidence="1" id="KW-1133">Transmembrane helix</keyword>
<proteinExistence type="predicted"/>
<dbReference type="PANTHER" id="PTHR12277">
    <property type="entry name" value="ALPHA/BETA HYDROLASE DOMAIN-CONTAINING PROTEIN"/>
    <property type="match status" value="1"/>
</dbReference>
<dbReference type="GO" id="GO:0006660">
    <property type="term" value="P:phosphatidylserine catabolic process"/>
    <property type="evidence" value="ECO:0007669"/>
    <property type="project" value="TreeGrafter"/>
</dbReference>
<evidence type="ECO:0000256" key="1">
    <source>
        <dbReference type="SAM" id="Phobius"/>
    </source>
</evidence>
<organism evidence="3 4">
    <name type="scientific">Galendromus occidentalis</name>
    <name type="common">western predatory mite</name>
    <dbReference type="NCBI Taxonomy" id="34638"/>
    <lineage>
        <taxon>Eukaryota</taxon>
        <taxon>Metazoa</taxon>
        <taxon>Ecdysozoa</taxon>
        <taxon>Arthropoda</taxon>
        <taxon>Chelicerata</taxon>
        <taxon>Arachnida</taxon>
        <taxon>Acari</taxon>
        <taxon>Parasitiformes</taxon>
        <taxon>Mesostigmata</taxon>
        <taxon>Gamasina</taxon>
        <taxon>Phytoseioidea</taxon>
        <taxon>Phytoseiidae</taxon>
        <taxon>Typhlodrominae</taxon>
        <taxon>Galendromus</taxon>
    </lineage>
</organism>
<dbReference type="KEGG" id="goe:100903095"/>
<evidence type="ECO:0000313" key="3">
    <source>
        <dbReference type="Proteomes" id="UP000694867"/>
    </source>
</evidence>
<feature type="domain" description="Serine aminopeptidase S33" evidence="2">
    <location>
        <begin position="137"/>
        <end position="248"/>
    </location>
</feature>
<dbReference type="RefSeq" id="XP_018496749.1">
    <property type="nucleotide sequence ID" value="XM_018641233.1"/>
</dbReference>
<dbReference type="GO" id="GO:0052651">
    <property type="term" value="P:monoacylglycerol catabolic process"/>
    <property type="evidence" value="ECO:0007669"/>
    <property type="project" value="TreeGrafter"/>
</dbReference>
<keyword evidence="1" id="KW-0472">Membrane</keyword>
<evidence type="ECO:0000313" key="4">
    <source>
        <dbReference type="RefSeq" id="XP_018496749.1"/>
    </source>
</evidence>